<accession>A0AAV7WBI5</accession>
<evidence type="ECO:0000256" key="1">
    <source>
        <dbReference type="SAM" id="SignalP"/>
    </source>
</evidence>
<gene>
    <name evidence="2" type="ORF">NDU88_004832</name>
</gene>
<feature type="signal peptide" evidence="1">
    <location>
        <begin position="1"/>
        <end position="31"/>
    </location>
</feature>
<name>A0AAV7WBI5_PLEWA</name>
<reference evidence="2" key="1">
    <citation type="journal article" date="2022" name="bioRxiv">
        <title>Sequencing and chromosome-scale assembly of the giantPleurodeles waltlgenome.</title>
        <authorList>
            <person name="Brown T."/>
            <person name="Elewa A."/>
            <person name="Iarovenko S."/>
            <person name="Subramanian E."/>
            <person name="Araus A.J."/>
            <person name="Petzold A."/>
            <person name="Susuki M."/>
            <person name="Suzuki K.-i.T."/>
            <person name="Hayashi T."/>
            <person name="Toyoda A."/>
            <person name="Oliveira C."/>
            <person name="Osipova E."/>
            <person name="Leigh N.D."/>
            <person name="Simon A."/>
            <person name="Yun M.H."/>
        </authorList>
    </citation>
    <scope>NUCLEOTIDE SEQUENCE</scope>
    <source>
        <strain evidence="2">20211129_DDA</strain>
        <tissue evidence="2">Liver</tissue>
    </source>
</reference>
<comment type="caution">
    <text evidence="2">The sequence shown here is derived from an EMBL/GenBank/DDBJ whole genome shotgun (WGS) entry which is preliminary data.</text>
</comment>
<feature type="chain" id="PRO_5043933520" evidence="1">
    <location>
        <begin position="32"/>
        <end position="72"/>
    </location>
</feature>
<evidence type="ECO:0000313" key="2">
    <source>
        <dbReference type="EMBL" id="KAJ1209454.1"/>
    </source>
</evidence>
<evidence type="ECO:0000313" key="3">
    <source>
        <dbReference type="Proteomes" id="UP001066276"/>
    </source>
</evidence>
<protein>
    <submittedName>
        <fullName evidence="2">Uncharacterized protein</fullName>
    </submittedName>
</protein>
<dbReference type="Proteomes" id="UP001066276">
    <property type="component" value="Chromosome 1_2"/>
</dbReference>
<organism evidence="2 3">
    <name type="scientific">Pleurodeles waltl</name>
    <name type="common">Iberian ribbed newt</name>
    <dbReference type="NCBI Taxonomy" id="8319"/>
    <lineage>
        <taxon>Eukaryota</taxon>
        <taxon>Metazoa</taxon>
        <taxon>Chordata</taxon>
        <taxon>Craniata</taxon>
        <taxon>Vertebrata</taxon>
        <taxon>Euteleostomi</taxon>
        <taxon>Amphibia</taxon>
        <taxon>Batrachia</taxon>
        <taxon>Caudata</taxon>
        <taxon>Salamandroidea</taxon>
        <taxon>Salamandridae</taxon>
        <taxon>Pleurodelinae</taxon>
        <taxon>Pleurodeles</taxon>
    </lineage>
</organism>
<dbReference type="AlphaFoldDB" id="A0AAV7WBI5"/>
<sequence length="72" mass="7149">MILMSGVHRPHCMQGCLVMTLESMMLASVDGGCGGGRDGALCYSRVMSTGQGAGSGAGVSRSSVIGEAQAAV</sequence>
<keyword evidence="1" id="KW-0732">Signal</keyword>
<proteinExistence type="predicted"/>
<keyword evidence="3" id="KW-1185">Reference proteome</keyword>
<dbReference type="EMBL" id="JANPWB010000002">
    <property type="protein sequence ID" value="KAJ1209454.1"/>
    <property type="molecule type" value="Genomic_DNA"/>
</dbReference>